<feature type="region of interest" description="Disordered" evidence="1">
    <location>
        <begin position="37"/>
        <end position="69"/>
    </location>
</feature>
<dbReference type="EMBL" id="LAZP02000117">
    <property type="protein sequence ID" value="PFH60623.1"/>
    <property type="molecule type" value="Genomic_DNA"/>
</dbReference>
<feature type="region of interest" description="Disordered" evidence="1">
    <location>
        <begin position="240"/>
        <end position="276"/>
    </location>
</feature>
<gene>
    <name evidence="2" type="ORF">XA68_10634</name>
</gene>
<feature type="region of interest" description="Disordered" evidence="1">
    <location>
        <begin position="156"/>
        <end position="221"/>
    </location>
</feature>
<proteinExistence type="predicted"/>
<reference evidence="2 3" key="2">
    <citation type="journal article" date="2017" name="Sci. Rep.">
        <title>Ant-infecting Ophiocordyceps genomes reveal a high diversity of potential behavioral manipulation genes and a possible major role for enterotoxins.</title>
        <authorList>
            <person name="de Bekker C."/>
            <person name="Ohm R.A."/>
            <person name="Evans H.C."/>
            <person name="Brachmann A."/>
            <person name="Hughes D.P."/>
        </authorList>
    </citation>
    <scope>NUCLEOTIDE SEQUENCE [LARGE SCALE GENOMIC DNA]</scope>
    <source>
        <strain evidence="2 3">SC16a</strain>
    </source>
</reference>
<evidence type="ECO:0000313" key="2">
    <source>
        <dbReference type="EMBL" id="PFH60623.1"/>
    </source>
</evidence>
<dbReference type="AlphaFoldDB" id="A0A2A9PIB2"/>
<evidence type="ECO:0000256" key="1">
    <source>
        <dbReference type="SAM" id="MobiDB-lite"/>
    </source>
</evidence>
<comment type="caution">
    <text evidence="2">The sequence shown here is derived from an EMBL/GenBank/DDBJ whole genome shotgun (WGS) entry which is preliminary data.</text>
</comment>
<name>A0A2A9PIB2_OPHUN</name>
<evidence type="ECO:0000313" key="3">
    <source>
        <dbReference type="Proteomes" id="UP000037136"/>
    </source>
</evidence>
<feature type="region of interest" description="Disordered" evidence="1">
    <location>
        <begin position="122"/>
        <end position="143"/>
    </location>
</feature>
<reference evidence="2 3" key="1">
    <citation type="journal article" date="2015" name="BMC Genomics">
        <title>Gene expression during zombie ant biting behavior reflects the complexity underlying fungal parasitic behavioral manipulation.</title>
        <authorList>
            <person name="de Bekker C."/>
            <person name="Ohm R.A."/>
            <person name="Loreto R.G."/>
            <person name="Sebastian A."/>
            <person name="Albert I."/>
            <person name="Merrow M."/>
            <person name="Brachmann A."/>
            <person name="Hughes D.P."/>
        </authorList>
    </citation>
    <scope>NUCLEOTIDE SEQUENCE [LARGE SCALE GENOMIC DNA]</scope>
    <source>
        <strain evidence="2 3">SC16a</strain>
    </source>
</reference>
<accession>A0A2A9PIB2</accession>
<organism evidence="2 3">
    <name type="scientific">Ophiocordyceps unilateralis</name>
    <name type="common">Zombie-ant fungus</name>
    <name type="synonym">Torrubia unilateralis</name>
    <dbReference type="NCBI Taxonomy" id="268505"/>
    <lineage>
        <taxon>Eukaryota</taxon>
        <taxon>Fungi</taxon>
        <taxon>Dikarya</taxon>
        <taxon>Ascomycota</taxon>
        <taxon>Pezizomycotina</taxon>
        <taxon>Sordariomycetes</taxon>
        <taxon>Hypocreomycetidae</taxon>
        <taxon>Hypocreales</taxon>
        <taxon>Ophiocordycipitaceae</taxon>
        <taxon>Ophiocordyceps</taxon>
    </lineage>
</organism>
<sequence>MARALVASQRIKAESQCQPSCMPHPRAESASHIVPTSFRDTRSPGLASAGHSLSFNPPPGPVRSAEQSAVSSIPTCTRWKELDRFFFFFPQRRQHAQHRQRRRPSLDSQAAQAEALHALKAAPETSRAPLHQPSAQSSSNEADPYRCDVVPLAFPSSPLDAIPPPSRSPPGSHVGSEPTRPSHPAELLQKPCLHLKTRPGSPPPSTANQLPPATTPVARPSPLQAPIYHCFRPRPCSLHWPSSSSGDNPRLRRPALAINQRQQSSSSRRTRRRRIARRTRYVQEEKEARCLSAASQPSRLVTFVPGRCIRWFANLAIAYICTTWSSSSLIHSSPTLLNECSAPLITSASAAWHPPLPLGRLWSSGQGTPSQLPDFHPPPYVLVDPTSLSPRARGLFRRPALGPPFRVTIVPDGWQWPGGRRRVADDGSRPLLLLRRYWNGCTFPSCSSGGFANASQVWLQAPTTSSASASATLARSPVSSVANDPGWIDGTPRFASSRLSHTVDNARRGLHHVGPRFPTAGPSVGPSALSAAAATSACMYLDRPGRATHFYDIPTATTASTSTHFR</sequence>
<protein>
    <submittedName>
        <fullName evidence="2">Uncharacterized protein</fullName>
    </submittedName>
</protein>
<dbReference type="Proteomes" id="UP000037136">
    <property type="component" value="Unassembled WGS sequence"/>
</dbReference>
<keyword evidence="3" id="KW-1185">Reference proteome</keyword>